<dbReference type="InterPro" id="IPR001303">
    <property type="entry name" value="Aldolase_II/adducin_N"/>
</dbReference>
<dbReference type="GO" id="GO:0005829">
    <property type="term" value="C:cytosol"/>
    <property type="evidence" value="ECO:0007669"/>
    <property type="project" value="TreeGrafter"/>
</dbReference>
<dbReference type="EMBL" id="OCNJ01000005">
    <property type="protein sequence ID" value="SOD96051.1"/>
    <property type="molecule type" value="Genomic_DNA"/>
</dbReference>
<keyword evidence="2" id="KW-0456">Lyase</keyword>
<dbReference type="AlphaFoldDB" id="A0A286GKJ4"/>
<dbReference type="PANTHER" id="PTHR22789">
    <property type="entry name" value="FUCULOSE PHOSPHATE ALDOLASE"/>
    <property type="match status" value="1"/>
</dbReference>
<evidence type="ECO:0000259" key="3">
    <source>
        <dbReference type="SMART" id="SM01007"/>
    </source>
</evidence>
<dbReference type="SMART" id="SM01007">
    <property type="entry name" value="Aldolase_II"/>
    <property type="match status" value="1"/>
</dbReference>
<gene>
    <name evidence="4" type="ORF">SAMN05421508_105131</name>
</gene>
<dbReference type="Pfam" id="PF00596">
    <property type="entry name" value="Aldolase_II"/>
    <property type="match status" value="1"/>
</dbReference>
<dbReference type="SUPFAM" id="SSF53639">
    <property type="entry name" value="AraD/HMP-PK domain-like"/>
    <property type="match status" value="1"/>
</dbReference>
<keyword evidence="5" id="KW-1185">Reference proteome</keyword>
<dbReference type="GO" id="GO:0019323">
    <property type="term" value="P:pentose catabolic process"/>
    <property type="evidence" value="ECO:0007669"/>
    <property type="project" value="TreeGrafter"/>
</dbReference>
<protein>
    <submittedName>
        <fullName evidence="4">L-fuculose 1-phosphate aldolase</fullName>
    </submittedName>
</protein>
<keyword evidence="1" id="KW-0479">Metal-binding</keyword>
<sequence>MSLLALRNQLVDLATGLVRKGLNRGTAGNASLRVDEDRFLVTPSGVEPHLLKPADMVLMEMDGHFGGERAPSSEWRFHRDILQGRPEVGCVVHTHAPFCTTLACLGMGIPSFHYMVAAAGGHDVRCAPYATFGTQALSDHALAALEGRKACLLAHHGMIVVGETAQKALKLSVELEELAEQYWRILQITRDPPLLDAAEMDRVLEKFKTYGRPLAAGGARVAAE</sequence>
<dbReference type="PANTHER" id="PTHR22789:SF0">
    <property type="entry name" value="3-OXO-TETRONATE 4-PHOSPHATE DECARBOXYLASE-RELATED"/>
    <property type="match status" value="1"/>
</dbReference>
<accession>A0A286GKJ4</accession>
<dbReference type="Proteomes" id="UP000219621">
    <property type="component" value="Unassembled WGS sequence"/>
</dbReference>
<evidence type="ECO:0000256" key="2">
    <source>
        <dbReference type="ARBA" id="ARBA00023239"/>
    </source>
</evidence>
<dbReference type="GO" id="GO:0046872">
    <property type="term" value="F:metal ion binding"/>
    <property type="evidence" value="ECO:0007669"/>
    <property type="project" value="UniProtKB-KW"/>
</dbReference>
<evidence type="ECO:0000313" key="5">
    <source>
        <dbReference type="Proteomes" id="UP000219621"/>
    </source>
</evidence>
<evidence type="ECO:0000256" key="1">
    <source>
        <dbReference type="ARBA" id="ARBA00022723"/>
    </source>
</evidence>
<dbReference type="RefSeq" id="WP_245913463.1">
    <property type="nucleotide sequence ID" value="NZ_OCNJ01000005.1"/>
</dbReference>
<name>A0A286GKJ4_9PROT</name>
<reference evidence="4 5" key="1">
    <citation type="submission" date="2017-09" db="EMBL/GenBank/DDBJ databases">
        <authorList>
            <person name="Ehlers B."/>
            <person name="Leendertz F.H."/>
        </authorList>
    </citation>
    <scope>NUCLEOTIDE SEQUENCE [LARGE SCALE GENOMIC DNA]</scope>
    <source>
        <strain evidence="4 5">USBA 140</strain>
    </source>
</reference>
<dbReference type="InterPro" id="IPR050197">
    <property type="entry name" value="Aldolase_class_II_sugar_metab"/>
</dbReference>
<dbReference type="Gene3D" id="3.40.225.10">
    <property type="entry name" value="Class II aldolase/adducin N-terminal domain"/>
    <property type="match status" value="1"/>
</dbReference>
<proteinExistence type="predicted"/>
<dbReference type="InterPro" id="IPR036409">
    <property type="entry name" value="Aldolase_II/adducin_N_sf"/>
</dbReference>
<dbReference type="GO" id="GO:0016832">
    <property type="term" value="F:aldehyde-lyase activity"/>
    <property type="evidence" value="ECO:0007669"/>
    <property type="project" value="TreeGrafter"/>
</dbReference>
<feature type="domain" description="Class II aldolase/adducin N-terminal" evidence="3">
    <location>
        <begin position="8"/>
        <end position="183"/>
    </location>
</feature>
<organism evidence="4 5">
    <name type="scientific">Caenispirillum bisanense</name>
    <dbReference type="NCBI Taxonomy" id="414052"/>
    <lineage>
        <taxon>Bacteria</taxon>
        <taxon>Pseudomonadati</taxon>
        <taxon>Pseudomonadota</taxon>
        <taxon>Alphaproteobacteria</taxon>
        <taxon>Rhodospirillales</taxon>
        <taxon>Novispirillaceae</taxon>
        <taxon>Caenispirillum</taxon>
    </lineage>
</organism>
<evidence type="ECO:0000313" key="4">
    <source>
        <dbReference type="EMBL" id="SOD96051.1"/>
    </source>
</evidence>